<dbReference type="Proteomes" id="UP001213646">
    <property type="component" value="Unassembled WGS sequence"/>
</dbReference>
<evidence type="ECO:0000313" key="1">
    <source>
        <dbReference type="EMBL" id="MDC7147993.1"/>
    </source>
</evidence>
<name>A0AAW6HYC8_9BACT</name>
<proteinExistence type="predicted"/>
<organism evidence="1 2">
    <name type="scientific">Parabacteroides johnsonii</name>
    <dbReference type="NCBI Taxonomy" id="387661"/>
    <lineage>
        <taxon>Bacteria</taxon>
        <taxon>Pseudomonadati</taxon>
        <taxon>Bacteroidota</taxon>
        <taxon>Bacteroidia</taxon>
        <taxon>Bacteroidales</taxon>
        <taxon>Tannerellaceae</taxon>
        <taxon>Parabacteroides</taxon>
    </lineage>
</organism>
<evidence type="ECO:0000313" key="2">
    <source>
        <dbReference type="Proteomes" id="UP001213646"/>
    </source>
</evidence>
<gene>
    <name evidence="1" type="ORF">PQG89_00915</name>
</gene>
<dbReference type="RefSeq" id="WP_195485128.1">
    <property type="nucleotide sequence ID" value="NZ_CAOJXY010000004.1"/>
</dbReference>
<comment type="caution">
    <text evidence="1">The sequence shown here is derived from an EMBL/GenBank/DDBJ whole genome shotgun (WGS) entry which is preliminary data.</text>
</comment>
<sequence length="80" mass="9514">MLTKQMVLDGLQYYRWQTEYPLFTTTDSMDDFIENHLPDDYEVIERDMNYIVADMKGDKYEIIAYGDGDFCSHVVSVYHL</sequence>
<evidence type="ECO:0008006" key="3">
    <source>
        <dbReference type="Google" id="ProtNLM"/>
    </source>
</evidence>
<protein>
    <recommendedName>
        <fullName evidence="3">Phage protein</fullName>
    </recommendedName>
</protein>
<reference evidence="1" key="1">
    <citation type="submission" date="2023-01" db="EMBL/GenBank/DDBJ databases">
        <title>Exploring GABA producing Bacteroides strains toward improving mental health.</title>
        <authorList>
            <person name="Yousuf B."/>
            <person name="Bouhlel N.E."/>
            <person name="Mottawea W."/>
            <person name="Hammami R."/>
        </authorList>
    </citation>
    <scope>NUCLEOTIDE SEQUENCE</scope>
    <source>
        <strain evidence="1">UO.H1047</strain>
    </source>
</reference>
<dbReference type="EMBL" id="JAQPYX010000007">
    <property type="protein sequence ID" value="MDC7147993.1"/>
    <property type="molecule type" value="Genomic_DNA"/>
</dbReference>
<accession>A0AAW6HYC8</accession>
<dbReference type="AlphaFoldDB" id="A0AAW6HYC8"/>